<organism evidence="2 3">
    <name type="scientific">Stylosanthes scabra</name>
    <dbReference type="NCBI Taxonomy" id="79078"/>
    <lineage>
        <taxon>Eukaryota</taxon>
        <taxon>Viridiplantae</taxon>
        <taxon>Streptophyta</taxon>
        <taxon>Embryophyta</taxon>
        <taxon>Tracheophyta</taxon>
        <taxon>Spermatophyta</taxon>
        <taxon>Magnoliopsida</taxon>
        <taxon>eudicotyledons</taxon>
        <taxon>Gunneridae</taxon>
        <taxon>Pentapetalae</taxon>
        <taxon>rosids</taxon>
        <taxon>fabids</taxon>
        <taxon>Fabales</taxon>
        <taxon>Fabaceae</taxon>
        <taxon>Papilionoideae</taxon>
        <taxon>50 kb inversion clade</taxon>
        <taxon>dalbergioids sensu lato</taxon>
        <taxon>Dalbergieae</taxon>
        <taxon>Pterocarpus clade</taxon>
        <taxon>Stylosanthes</taxon>
    </lineage>
</organism>
<gene>
    <name evidence="2" type="ORF">PIB30_102700</name>
</gene>
<name>A0ABU6QYJ7_9FABA</name>
<comment type="caution">
    <text evidence="2">The sequence shown here is derived from an EMBL/GenBank/DDBJ whole genome shotgun (WGS) entry which is preliminary data.</text>
</comment>
<evidence type="ECO:0000313" key="3">
    <source>
        <dbReference type="Proteomes" id="UP001341840"/>
    </source>
</evidence>
<evidence type="ECO:0000256" key="1">
    <source>
        <dbReference type="SAM" id="MobiDB-lite"/>
    </source>
</evidence>
<feature type="region of interest" description="Disordered" evidence="1">
    <location>
        <begin position="26"/>
        <end position="62"/>
    </location>
</feature>
<sequence>ESGELMLQIHDECLILQVYKAMHQSPSDSKTCMKVEESDPVKTAPPNKSPKKKAREDKGKSIDIGEFTHIPTIPHVPYPFALVGRNNRASSKDVSNHFFDPP</sequence>
<dbReference type="EMBL" id="JASCZI010003204">
    <property type="protein sequence ID" value="MED6116707.1"/>
    <property type="molecule type" value="Genomic_DNA"/>
</dbReference>
<keyword evidence="3" id="KW-1185">Reference proteome</keyword>
<protein>
    <submittedName>
        <fullName evidence="2">Uncharacterized protein</fullName>
    </submittedName>
</protein>
<feature type="non-terminal residue" evidence="2">
    <location>
        <position position="1"/>
    </location>
</feature>
<accession>A0ABU6QYJ7</accession>
<feature type="compositionally biased region" description="Basic and acidic residues" evidence="1">
    <location>
        <begin position="31"/>
        <end position="40"/>
    </location>
</feature>
<proteinExistence type="predicted"/>
<dbReference type="Proteomes" id="UP001341840">
    <property type="component" value="Unassembled WGS sequence"/>
</dbReference>
<reference evidence="2 3" key="1">
    <citation type="journal article" date="2023" name="Plants (Basel)">
        <title>Bridging the Gap: Combining Genomics and Transcriptomics Approaches to Understand Stylosanthes scabra, an Orphan Legume from the Brazilian Caatinga.</title>
        <authorList>
            <person name="Ferreira-Neto J.R.C."/>
            <person name="da Silva M.D."/>
            <person name="Binneck E."/>
            <person name="de Melo N.F."/>
            <person name="da Silva R.H."/>
            <person name="de Melo A.L.T.M."/>
            <person name="Pandolfi V."/>
            <person name="Bustamante F.O."/>
            <person name="Brasileiro-Vidal A.C."/>
            <person name="Benko-Iseppon A.M."/>
        </authorList>
    </citation>
    <scope>NUCLEOTIDE SEQUENCE [LARGE SCALE GENOMIC DNA]</scope>
    <source>
        <tissue evidence="2">Leaves</tissue>
    </source>
</reference>
<evidence type="ECO:0000313" key="2">
    <source>
        <dbReference type="EMBL" id="MED6116707.1"/>
    </source>
</evidence>